<accession>A0A2X3BIL2</accession>
<evidence type="ECO:0000313" key="1">
    <source>
        <dbReference type="EMBL" id="SQB99564.1"/>
    </source>
</evidence>
<protein>
    <submittedName>
        <fullName evidence="1">Uncharacterized protein</fullName>
    </submittedName>
</protein>
<reference evidence="1 2" key="1">
    <citation type="submission" date="2018-06" db="EMBL/GenBank/DDBJ databases">
        <authorList>
            <consortium name="Pathogen Informatics"/>
            <person name="Doyle S."/>
        </authorList>
    </citation>
    <scope>NUCLEOTIDE SEQUENCE [LARGE SCALE GENOMIC DNA]</scope>
    <source>
        <strain evidence="1 2">NCTC13102</strain>
    </source>
</reference>
<dbReference type="AlphaFoldDB" id="A0A2X3BIL2"/>
<evidence type="ECO:0000313" key="2">
    <source>
        <dbReference type="Proteomes" id="UP000250166"/>
    </source>
</evidence>
<dbReference type="EMBL" id="UAWL01000006">
    <property type="protein sequence ID" value="SQB99564.1"/>
    <property type="molecule type" value="Genomic_DNA"/>
</dbReference>
<dbReference type="RefSeq" id="WP_112059005.1">
    <property type="nucleotide sequence ID" value="NZ_UAWL01000006.1"/>
</dbReference>
<organism evidence="1 2">
    <name type="scientific">Helicobacter fennelliae</name>
    <dbReference type="NCBI Taxonomy" id="215"/>
    <lineage>
        <taxon>Bacteria</taxon>
        <taxon>Pseudomonadati</taxon>
        <taxon>Campylobacterota</taxon>
        <taxon>Epsilonproteobacteria</taxon>
        <taxon>Campylobacterales</taxon>
        <taxon>Helicobacteraceae</taxon>
        <taxon>Helicobacter</taxon>
    </lineage>
</organism>
<gene>
    <name evidence="1" type="ORF">NCTC13102_01889</name>
</gene>
<proteinExistence type="predicted"/>
<sequence>MRNIILVSILMTYICSGADFSRYCDNVDNECVRPSFDCNMATNRVESFMCEQEYNAYSDNFFMSYYTLIMQNIKDSDKPKVQAIIQQTMDNRNKIGLVIQSIDKYISEIEKQADNGDEEANNILNVYGRGLEDPYLGILYDIEQVYMQGTLELTQYLLDNNNELFMRIFINKKKYNDLFNREQDELLTEREKERNGTLIDGEKFIILLTALYQDNLIDKTGRLIVKVDSK</sequence>
<name>A0A2X3BIL2_9HELI</name>
<dbReference type="Proteomes" id="UP000250166">
    <property type="component" value="Unassembled WGS sequence"/>
</dbReference>